<dbReference type="PATRIC" id="fig|1035195.3.peg.713"/>
<evidence type="ECO:0000313" key="1">
    <source>
        <dbReference type="EMBL" id="EKX91196.1"/>
    </source>
</evidence>
<dbReference type="EMBL" id="AMEM01000013">
    <property type="protein sequence ID" value="EKX91196.1"/>
    <property type="molecule type" value="Genomic_DNA"/>
</dbReference>
<accession>L1MJU0</accession>
<gene>
    <name evidence="1" type="ORF">HMPREF9997_00798</name>
</gene>
<protein>
    <submittedName>
        <fullName evidence="1">Uncharacterized protein</fullName>
    </submittedName>
</protein>
<dbReference type="AlphaFoldDB" id="L1MJU0"/>
<name>L1MJU0_9CORY</name>
<keyword evidence="2" id="KW-1185">Reference proteome</keyword>
<sequence>MKHKATIYLNRKMNKELSWTHRKTIKKKVQHCSCSSLRTESRL</sequence>
<organism evidence="1 2">
    <name type="scientific">Corynebacterium durum F0235</name>
    <dbReference type="NCBI Taxonomy" id="1035195"/>
    <lineage>
        <taxon>Bacteria</taxon>
        <taxon>Bacillati</taxon>
        <taxon>Actinomycetota</taxon>
        <taxon>Actinomycetes</taxon>
        <taxon>Mycobacteriales</taxon>
        <taxon>Corynebacteriaceae</taxon>
        <taxon>Corynebacterium</taxon>
    </lineage>
</organism>
<evidence type="ECO:0000313" key="2">
    <source>
        <dbReference type="Proteomes" id="UP000010445"/>
    </source>
</evidence>
<reference evidence="1 2" key="1">
    <citation type="submission" date="2012-05" db="EMBL/GenBank/DDBJ databases">
        <authorList>
            <person name="Weinstock G."/>
            <person name="Sodergren E."/>
            <person name="Lobos E.A."/>
            <person name="Fulton L."/>
            <person name="Fulton R."/>
            <person name="Courtney L."/>
            <person name="Fronick C."/>
            <person name="O'Laughlin M."/>
            <person name="Godfrey J."/>
            <person name="Wilson R.M."/>
            <person name="Miner T."/>
            <person name="Farmer C."/>
            <person name="Delehaunty K."/>
            <person name="Cordes M."/>
            <person name="Minx P."/>
            <person name="Tomlinson C."/>
            <person name="Chen J."/>
            <person name="Wollam A."/>
            <person name="Pepin K.H."/>
            <person name="Bhonagiri V."/>
            <person name="Zhang X."/>
            <person name="Suruliraj S."/>
            <person name="Warren W."/>
            <person name="Mitreva M."/>
            <person name="Mardis E.R."/>
            <person name="Wilson R.K."/>
        </authorList>
    </citation>
    <scope>NUCLEOTIDE SEQUENCE [LARGE SCALE GENOMIC DNA]</scope>
    <source>
        <strain evidence="1 2">F0235</strain>
    </source>
</reference>
<proteinExistence type="predicted"/>
<dbReference type="HOGENOM" id="CLU_3232311_0_0_11"/>
<dbReference type="Proteomes" id="UP000010445">
    <property type="component" value="Unassembled WGS sequence"/>
</dbReference>
<comment type="caution">
    <text evidence="1">The sequence shown here is derived from an EMBL/GenBank/DDBJ whole genome shotgun (WGS) entry which is preliminary data.</text>
</comment>
<dbReference type="STRING" id="1035195.HMPREF9997_00798"/>